<dbReference type="GO" id="GO:0016746">
    <property type="term" value="F:acyltransferase activity"/>
    <property type="evidence" value="ECO:0007669"/>
    <property type="project" value="UniProtKB-KW"/>
</dbReference>
<evidence type="ECO:0000313" key="2">
    <source>
        <dbReference type="EMBL" id="MFC4722160.1"/>
    </source>
</evidence>
<dbReference type="PROSITE" id="PS51186">
    <property type="entry name" value="GNAT"/>
    <property type="match status" value="1"/>
</dbReference>
<keyword evidence="2" id="KW-0808">Transferase</keyword>
<accession>A0ABV9N3I3</accession>
<dbReference type="PANTHER" id="PTHR43072:SF60">
    <property type="entry name" value="L-2,4-DIAMINOBUTYRIC ACID ACETYLTRANSFERASE"/>
    <property type="match status" value="1"/>
</dbReference>
<dbReference type="SUPFAM" id="SSF55729">
    <property type="entry name" value="Acyl-CoA N-acyltransferases (Nat)"/>
    <property type="match status" value="1"/>
</dbReference>
<reference evidence="3" key="1">
    <citation type="journal article" date="2019" name="Int. J. Syst. Evol. Microbiol.">
        <title>The Global Catalogue of Microorganisms (GCM) 10K type strain sequencing project: providing services to taxonomists for standard genome sequencing and annotation.</title>
        <authorList>
            <consortium name="The Broad Institute Genomics Platform"/>
            <consortium name="The Broad Institute Genome Sequencing Center for Infectious Disease"/>
            <person name="Wu L."/>
            <person name="Ma J."/>
        </authorList>
    </citation>
    <scope>NUCLEOTIDE SEQUENCE [LARGE SCALE GENOMIC DNA]</scope>
    <source>
        <strain evidence="3">CCUG 63682</strain>
    </source>
</reference>
<dbReference type="CDD" id="cd04301">
    <property type="entry name" value="NAT_SF"/>
    <property type="match status" value="1"/>
</dbReference>
<gene>
    <name evidence="2" type="ORF">ACFO5O_07495</name>
</gene>
<comment type="caution">
    <text evidence="2">The sequence shown here is derived from an EMBL/GenBank/DDBJ whole genome shotgun (WGS) entry which is preliminary data.</text>
</comment>
<dbReference type="Gene3D" id="3.40.630.30">
    <property type="match status" value="1"/>
</dbReference>
<keyword evidence="2" id="KW-0012">Acyltransferase</keyword>
<dbReference type="PANTHER" id="PTHR43072">
    <property type="entry name" value="N-ACETYLTRANSFERASE"/>
    <property type="match status" value="1"/>
</dbReference>
<dbReference type="Pfam" id="PF00583">
    <property type="entry name" value="Acetyltransf_1"/>
    <property type="match status" value="1"/>
</dbReference>
<organism evidence="2 3">
    <name type="scientific">Geojedonia litorea</name>
    <dbReference type="NCBI Taxonomy" id="1268269"/>
    <lineage>
        <taxon>Bacteria</taxon>
        <taxon>Pseudomonadati</taxon>
        <taxon>Bacteroidota</taxon>
        <taxon>Flavobacteriia</taxon>
        <taxon>Flavobacteriales</taxon>
        <taxon>Flavobacteriaceae</taxon>
        <taxon>Geojedonia</taxon>
    </lineage>
</organism>
<dbReference type="RefSeq" id="WP_387962444.1">
    <property type="nucleotide sequence ID" value="NZ_JBHSGP010000012.1"/>
</dbReference>
<dbReference type="EMBL" id="JBHSGP010000012">
    <property type="protein sequence ID" value="MFC4722160.1"/>
    <property type="molecule type" value="Genomic_DNA"/>
</dbReference>
<sequence>MSITEANISHLPELAPLFNAYRIFYKQPSNLEAAEQFLKERLQNKESIIYLAFVDNNAVGFTQLYPLFSSVSMKPMYLLNDLYVMSNYRGQGIGEALINKAKLLCMAKNYKGLALQTASDNPAQKLYERLGFTKDKDLFYNWTLE</sequence>
<evidence type="ECO:0000259" key="1">
    <source>
        <dbReference type="PROSITE" id="PS51186"/>
    </source>
</evidence>
<evidence type="ECO:0000313" key="3">
    <source>
        <dbReference type="Proteomes" id="UP001595953"/>
    </source>
</evidence>
<keyword evidence="3" id="KW-1185">Reference proteome</keyword>
<dbReference type="Proteomes" id="UP001595953">
    <property type="component" value="Unassembled WGS sequence"/>
</dbReference>
<dbReference type="InterPro" id="IPR000182">
    <property type="entry name" value="GNAT_dom"/>
</dbReference>
<feature type="domain" description="N-acetyltransferase" evidence="1">
    <location>
        <begin position="1"/>
        <end position="145"/>
    </location>
</feature>
<protein>
    <submittedName>
        <fullName evidence="2">GNAT family N-acetyltransferase</fullName>
        <ecNumber evidence="2">2.3.-.-</ecNumber>
    </submittedName>
</protein>
<name>A0ABV9N3I3_9FLAO</name>
<dbReference type="EC" id="2.3.-.-" evidence="2"/>
<dbReference type="InterPro" id="IPR016181">
    <property type="entry name" value="Acyl_CoA_acyltransferase"/>
</dbReference>
<proteinExistence type="predicted"/>